<comment type="caution">
    <text evidence="1">The sequence shown here is derived from an EMBL/GenBank/DDBJ whole genome shotgun (WGS) entry which is preliminary data.</text>
</comment>
<dbReference type="Proteomes" id="UP001595826">
    <property type="component" value="Unassembled WGS sequence"/>
</dbReference>
<evidence type="ECO:0000313" key="1">
    <source>
        <dbReference type="EMBL" id="MFC4267349.1"/>
    </source>
</evidence>
<proteinExistence type="predicted"/>
<accession>A0ABV8R7Z3</accession>
<reference evidence="2" key="1">
    <citation type="journal article" date="2019" name="Int. J. Syst. Evol. Microbiol.">
        <title>The Global Catalogue of Microorganisms (GCM) 10K type strain sequencing project: providing services to taxonomists for standard genome sequencing and annotation.</title>
        <authorList>
            <consortium name="The Broad Institute Genomics Platform"/>
            <consortium name="The Broad Institute Genome Sequencing Center for Infectious Disease"/>
            <person name="Wu L."/>
            <person name="Ma J."/>
        </authorList>
    </citation>
    <scope>NUCLEOTIDE SEQUENCE [LARGE SCALE GENOMIC DNA]</scope>
    <source>
        <strain evidence="2">CECT 8655</strain>
    </source>
</reference>
<sequence length="322" mass="38576">MSIKRKYWSSIKDDKFYTLTKDEQINFLHSHGLYIEYNVFSSSELIIKKGVLHLPKYSKEIKPSEDLINVFYEFVIEKYQYEIDKYFYLFFKEFNDVVFGKELILQKNFAVENFKTIYDDLNLKFDLLRKETSENNIENILQSDRFQILYGVRNGMKSKLAAFESLIAYLGGNEKYFDSSKFYETDDFQIVLKFEKYLKVLVSLNDRYQIIEDDYFNNTGKLKARYELYKGIFSTFEVFNFTDNYIKKLNENKPSKIDSLHQALTELDLISKSKKAFMDFIITEYKIPVIKIRNYPRDVNRDHDFRVKKIKEDLLNLPAEKS</sequence>
<name>A0ABV8R7Z3_9FLAO</name>
<protein>
    <submittedName>
        <fullName evidence="1">Uncharacterized protein</fullName>
    </submittedName>
</protein>
<gene>
    <name evidence="1" type="ORF">ACFOWD_00395</name>
</gene>
<evidence type="ECO:0000313" key="2">
    <source>
        <dbReference type="Proteomes" id="UP001595826"/>
    </source>
</evidence>
<dbReference type="EMBL" id="JBHSCY010000001">
    <property type="protein sequence ID" value="MFC4267349.1"/>
    <property type="molecule type" value="Genomic_DNA"/>
</dbReference>
<keyword evidence="2" id="KW-1185">Reference proteome</keyword>
<organism evidence="1 2">
    <name type="scientific">Polaribacter marinivivus</name>
    <dbReference type="NCBI Taxonomy" id="1524260"/>
    <lineage>
        <taxon>Bacteria</taxon>
        <taxon>Pseudomonadati</taxon>
        <taxon>Bacteroidota</taxon>
        <taxon>Flavobacteriia</taxon>
        <taxon>Flavobacteriales</taxon>
        <taxon>Flavobacteriaceae</taxon>
    </lineage>
</organism>
<dbReference type="RefSeq" id="WP_377407181.1">
    <property type="nucleotide sequence ID" value="NZ_JBHSCY010000001.1"/>
</dbReference>